<dbReference type="EMBL" id="JH611156">
    <property type="protein sequence ID" value="EJP72225.1"/>
    <property type="molecule type" value="Genomic_DNA"/>
</dbReference>
<dbReference type="CDD" id="cd07737">
    <property type="entry name" value="YcbL-like_MBL-fold"/>
    <property type="match status" value="1"/>
</dbReference>
<keyword evidence="2" id="KW-0479">Metal-binding</keyword>
<dbReference type="Proteomes" id="UP000010305">
    <property type="component" value="Unassembled WGS sequence"/>
</dbReference>
<dbReference type="Gene3D" id="3.60.15.10">
    <property type="entry name" value="Ribonuclease Z/Hydroxyacylglutathione hydrolase-like"/>
    <property type="match status" value="1"/>
</dbReference>
<dbReference type="AlphaFoldDB" id="J4WUH6"/>
<dbReference type="STRING" id="1123866.NT01SARS_0721"/>
<organism evidence="6 7">
    <name type="scientific">SAR86 cluster bacterium SAR86A</name>
    <dbReference type="NCBI Taxonomy" id="1123866"/>
    <lineage>
        <taxon>Bacteria</taxon>
        <taxon>Pseudomonadati</taxon>
        <taxon>Pseudomonadota</taxon>
        <taxon>Gammaproteobacteria</taxon>
        <taxon>SAR86 cluster</taxon>
    </lineage>
</organism>
<dbReference type="PANTHER" id="PTHR46233">
    <property type="entry name" value="HYDROXYACYLGLUTATHIONE HYDROLASE GLOC"/>
    <property type="match status" value="1"/>
</dbReference>
<comment type="cofactor">
    <cofactor evidence="1">
        <name>Zn(2+)</name>
        <dbReference type="ChEBI" id="CHEBI:29105"/>
    </cofactor>
</comment>
<dbReference type="Pfam" id="PF00753">
    <property type="entry name" value="Lactamase_B"/>
    <property type="match status" value="1"/>
</dbReference>
<accession>J4WUH6</accession>
<evidence type="ECO:0000256" key="3">
    <source>
        <dbReference type="ARBA" id="ARBA00022801"/>
    </source>
</evidence>
<reference evidence="6 7" key="1">
    <citation type="journal article" date="2012" name="ISME J.">
        <title>Genomic insights to SAR86, an abundant and uncultivated marine bacterial lineage.</title>
        <authorList>
            <person name="Dupont C.L."/>
            <person name="Rusch D.B."/>
            <person name="Yooseph S."/>
            <person name="Lombardo M.J."/>
            <person name="Richter R.A."/>
            <person name="Valas R."/>
            <person name="Novotny M."/>
            <person name="Yee-Greenbaum J."/>
            <person name="Selengut J.D."/>
            <person name="Haft D.H."/>
            <person name="Halpern A.L."/>
            <person name="Lasken R.S."/>
            <person name="Nealson K."/>
            <person name="Friedman R."/>
            <person name="Venter J.C."/>
        </authorList>
    </citation>
    <scope>NUCLEOTIDE SEQUENCE [LARGE SCALE GENOMIC DNA]</scope>
</reference>
<keyword evidence="4" id="KW-0862">Zinc</keyword>
<dbReference type="InterPro" id="IPR051453">
    <property type="entry name" value="MBL_Glyoxalase_II"/>
</dbReference>
<dbReference type="SUPFAM" id="SSF56281">
    <property type="entry name" value="Metallo-hydrolase/oxidoreductase"/>
    <property type="match status" value="1"/>
</dbReference>
<feature type="domain" description="Metallo-beta-lactamase" evidence="5">
    <location>
        <begin position="14"/>
        <end position="192"/>
    </location>
</feature>
<gene>
    <name evidence="6" type="ORF">NT01SARS_0721</name>
</gene>
<sequence>MLKAIVQPVTPFEQNASILYCSETKKCAIVDPGGDIEILLKIAKDNELVPEKILLTHGHIDHAGGATEIAQILKVEIHGPHKDDKFLLDSLAEQGKMFGLNSKDCSPDVWLNEGDIVTIGKEKLETYFCPGHTPGHLIFYNLESKLAIVGDVLFCGSIGRTDLPGGNFDDLIQSVKDKLWPLGRDIEFIPGHGPMSTFEAERQSNPFVSDAVLGLS</sequence>
<protein>
    <submittedName>
        <fullName evidence="6">Glyoxalase II family protein</fullName>
    </submittedName>
</protein>
<evidence type="ECO:0000313" key="7">
    <source>
        <dbReference type="Proteomes" id="UP000010305"/>
    </source>
</evidence>
<dbReference type="InterPro" id="IPR036866">
    <property type="entry name" value="RibonucZ/Hydroxyglut_hydro"/>
</dbReference>
<dbReference type="HOGENOM" id="CLU_030571_5_0_6"/>
<dbReference type="SMART" id="SM00849">
    <property type="entry name" value="Lactamase_B"/>
    <property type="match status" value="1"/>
</dbReference>
<proteinExistence type="predicted"/>
<dbReference type="InterPro" id="IPR001279">
    <property type="entry name" value="Metallo-B-lactamas"/>
</dbReference>
<dbReference type="PANTHER" id="PTHR46233:SF3">
    <property type="entry name" value="HYDROXYACYLGLUTATHIONE HYDROLASE GLOC"/>
    <property type="match status" value="1"/>
</dbReference>
<evidence type="ECO:0000256" key="2">
    <source>
        <dbReference type="ARBA" id="ARBA00022723"/>
    </source>
</evidence>
<dbReference type="GO" id="GO:0046872">
    <property type="term" value="F:metal ion binding"/>
    <property type="evidence" value="ECO:0007669"/>
    <property type="project" value="UniProtKB-KW"/>
</dbReference>
<evidence type="ECO:0000256" key="1">
    <source>
        <dbReference type="ARBA" id="ARBA00001947"/>
    </source>
</evidence>
<name>J4WUH6_9GAMM</name>
<evidence type="ECO:0000313" key="6">
    <source>
        <dbReference type="EMBL" id="EJP72225.1"/>
    </source>
</evidence>
<dbReference type="GO" id="GO:0016787">
    <property type="term" value="F:hydrolase activity"/>
    <property type="evidence" value="ECO:0007669"/>
    <property type="project" value="UniProtKB-KW"/>
</dbReference>
<evidence type="ECO:0000256" key="4">
    <source>
        <dbReference type="ARBA" id="ARBA00022833"/>
    </source>
</evidence>
<keyword evidence="3" id="KW-0378">Hydrolase</keyword>
<evidence type="ECO:0000259" key="5">
    <source>
        <dbReference type="SMART" id="SM00849"/>
    </source>
</evidence>